<comment type="caution">
    <text evidence="1">The sequence shown here is derived from an EMBL/GenBank/DDBJ whole genome shotgun (WGS) entry which is preliminary data.</text>
</comment>
<sequence length="112" mass="12017">MFDEEMRGGRKTMGRQELRGCVCKLMQTLSAIIAVLAMLLAGMLVAVPTARAADTYDLSGAQKGWVDKDATSLMIGGKPYTSGMNVNYGDTVKFELHWSVPNNSEGVSGGIK</sequence>
<reference evidence="1 2" key="1">
    <citation type="submission" date="2014-03" db="EMBL/GenBank/DDBJ databases">
        <title>Genomics of Bifidobacteria.</title>
        <authorList>
            <person name="Ventura M."/>
            <person name="Milani C."/>
            <person name="Lugli G.A."/>
        </authorList>
    </citation>
    <scope>NUCLEOTIDE SEQUENCE [LARGE SCALE GENOMIC DNA]</scope>
    <source>
        <strain evidence="1 2">DSM 23969</strain>
    </source>
</reference>
<gene>
    <name evidence="1" type="ORF">BBIA_0988</name>
</gene>
<keyword evidence="2" id="KW-1185">Reference proteome</keyword>
<dbReference type="Proteomes" id="UP000029108">
    <property type="component" value="Unassembled WGS sequence"/>
</dbReference>
<proteinExistence type="predicted"/>
<evidence type="ECO:0000313" key="2">
    <source>
        <dbReference type="Proteomes" id="UP000029108"/>
    </source>
</evidence>
<protein>
    <submittedName>
        <fullName evidence="1">Uncharacterized protein</fullName>
    </submittedName>
</protein>
<dbReference type="EMBL" id="JGYN01000023">
    <property type="protein sequence ID" value="KFI49561.1"/>
    <property type="molecule type" value="Genomic_DNA"/>
</dbReference>
<dbReference type="STRING" id="1437608.GCA_000771645_01132"/>
<dbReference type="RefSeq" id="WP_152600610.1">
    <property type="nucleotide sequence ID" value="NZ_JDUU01000022.1"/>
</dbReference>
<name>A0A086ZSR1_9BIFI</name>
<accession>A0A086ZSR1</accession>
<dbReference type="OrthoDB" id="3230469at2"/>
<dbReference type="AlphaFoldDB" id="A0A086ZSR1"/>
<organism evidence="1 2">
    <name type="scientific">Bifidobacterium biavatii DSM 23969</name>
    <dbReference type="NCBI Taxonomy" id="1437608"/>
    <lineage>
        <taxon>Bacteria</taxon>
        <taxon>Bacillati</taxon>
        <taxon>Actinomycetota</taxon>
        <taxon>Actinomycetes</taxon>
        <taxon>Bifidobacteriales</taxon>
        <taxon>Bifidobacteriaceae</taxon>
        <taxon>Bifidobacterium</taxon>
    </lineage>
</organism>
<evidence type="ECO:0000313" key="1">
    <source>
        <dbReference type="EMBL" id="KFI49561.1"/>
    </source>
</evidence>